<dbReference type="AlphaFoldDB" id="A0A1G9M213"/>
<evidence type="ECO:0000313" key="2">
    <source>
        <dbReference type="EMBL" id="SDL67967.1"/>
    </source>
</evidence>
<dbReference type="EMBL" id="FNGP01000004">
    <property type="protein sequence ID" value="SDL67967.1"/>
    <property type="molecule type" value="Genomic_DNA"/>
</dbReference>
<dbReference type="GO" id="GO:0009086">
    <property type="term" value="P:methionine biosynthetic process"/>
    <property type="evidence" value="ECO:0007669"/>
    <property type="project" value="InterPro"/>
</dbReference>
<dbReference type="GO" id="GO:0003871">
    <property type="term" value="F:5-methyltetrahydropteroyltriglutamate-homocysteine S-methyltransferase activity"/>
    <property type="evidence" value="ECO:0007669"/>
    <property type="project" value="InterPro"/>
</dbReference>
<dbReference type="Gene3D" id="3.20.20.210">
    <property type="match status" value="1"/>
</dbReference>
<reference evidence="2 3" key="1">
    <citation type="submission" date="2016-10" db="EMBL/GenBank/DDBJ databases">
        <authorList>
            <person name="de Groot N.N."/>
        </authorList>
    </citation>
    <scope>NUCLEOTIDE SEQUENCE [LARGE SCALE GENOMIC DNA]</scope>
    <source>
        <strain evidence="2 3">CGMCC 1.9159</strain>
    </source>
</reference>
<name>A0A1G9M213_9ACTN</name>
<gene>
    <name evidence="2" type="ORF">SAMN04488242_2454</name>
</gene>
<evidence type="ECO:0000259" key="1">
    <source>
        <dbReference type="Pfam" id="PF01717"/>
    </source>
</evidence>
<feature type="domain" description="Cobalamin-independent methionine synthase MetE C-terminal/archaeal" evidence="1">
    <location>
        <begin position="131"/>
        <end position="305"/>
    </location>
</feature>
<dbReference type="InterPro" id="IPR038071">
    <property type="entry name" value="UROD/MetE-like_sf"/>
</dbReference>
<accession>A0A1G9M213</accession>
<dbReference type="OrthoDB" id="5242426at2"/>
<dbReference type="InterPro" id="IPR002629">
    <property type="entry name" value="Met_Synth_C/arc"/>
</dbReference>
<dbReference type="Proteomes" id="UP000199475">
    <property type="component" value="Unassembled WGS sequence"/>
</dbReference>
<dbReference type="STRING" id="686624.SAMN04488242_2454"/>
<keyword evidence="3" id="KW-1185">Reference proteome</keyword>
<organism evidence="2 3">
    <name type="scientific">Tessaracoccus oleiagri</name>
    <dbReference type="NCBI Taxonomy" id="686624"/>
    <lineage>
        <taxon>Bacteria</taxon>
        <taxon>Bacillati</taxon>
        <taxon>Actinomycetota</taxon>
        <taxon>Actinomycetes</taxon>
        <taxon>Propionibacteriales</taxon>
        <taxon>Propionibacteriaceae</taxon>
        <taxon>Tessaracoccus</taxon>
    </lineage>
</organism>
<dbReference type="GO" id="GO:0008270">
    <property type="term" value="F:zinc ion binding"/>
    <property type="evidence" value="ECO:0007669"/>
    <property type="project" value="InterPro"/>
</dbReference>
<dbReference type="RefSeq" id="WP_093252603.1">
    <property type="nucleotide sequence ID" value="NZ_FNGP01000004.1"/>
</dbReference>
<dbReference type="Pfam" id="PF01717">
    <property type="entry name" value="Meth_synt_2"/>
    <property type="match status" value="1"/>
</dbReference>
<dbReference type="SUPFAM" id="SSF51726">
    <property type="entry name" value="UROD/MetE-like"/>
    <property type="match status" value="1"/>
</dbReference>
<protein>
    <submittedName>
        <fullName evidence="2">Cobalamin-independent synthase, Catalytic domain</fullName>
    </submittedName>
</protein>
<proteinExistence type="predicted"/>
<sequence>MRVTAGGSLPGADFRGALTAMTEALPELTPWPELPARGPGSAMIGRALGLIDGLAFDLQPAGWRLTDHGDAQHRRARAAWRRDLDDAEELLQGFEGTLKVAVAGPWTLTAAVERPTGDKLLADRGARRELGEALLEGVEGLRTDLARRLPGVEVAWQVDEPALVAVREGRVPTASGFSRHRSVDDAELRDGLAPFAGALLHCCAGGRWLDVAERAGFTAAYVDAALVDLDEVGDWLDRGRSLVLGVVDTASAERQPADRLVDNARRVTREVGVTDALALGTACGMAGWSQADVTWQLEQLRRAAELVSQDRG</sequence>
<evidence type="ECO:0000313" key="3">
    <source>
        <dbReference type="Proteomes" id="UP000199475"/>
    </source>
</evidence>